<protein>
    <submittedName>
        <fullName evidence="2">Uncharacterized protein</fullName>
    </submittedName>
</protein>
<dbReference type="EMBL" id="CAADRM010000119">
    <property type="protein sequence ID" value="VFU16413.1"/>
    <property type="molecule type" value="Genomic_DNA"/>
</dbReference>
<name>A0A485M296_9ZZZZ</name>
<keyword evidence="1" id="KW-0812">Transmembrane</keyword>
<sequence>MVLAGRPSNQGNQGIRFIIGVSIIALSIYGFYIALTKQNSPELFLIPVTADPPDGPCTEVVFPGLSLCVPPGFECETRPDGAIEIRSPAAKVRGEIRVLDKLPREDEWRASLHRPLIRAFLGDEQSMDTPELLEKILSHRYNPTLMGVKSRLIPSWMKKTAGAEILSLRGGEAILFYTPGRFMGFAFQGEKIVMLSCKGTVDKASALSLIGAVKITSPEGRGTVSPHSS</sequence>
<reference evidence="2" key="1">
    <citation type="submission" date="2019-03" db="EMBL/GenBank/DDBJ databases">
        <authorList>
            <person name="Hao L."/>
        </authorList>
    </citation>
    <scope>NUCLEOTIDE SEQUENCE</scope>
</reference>
<evidence type="ECO:0000256" key="1">
    <source>
        <dbReference type="SAM" id="Phobius"/>
    </source>
</evidence>
<organism evidence="2">
    <name type="scientific">anaerobic digester metagenome</name>
    <dbReference type="NCBI Taxonomy" id="1263854"/>
    <lineage>
        <taxon>unclassified sequences</taxon>
        <taxon>metagenomes</taxon>
        <taxon>ecological metagenomes</taxon>
    </lineage>
</organism>
<evidence type="ECO:0000313" key="2">
    <source>
        <dbReference type="EMBL" id="VFU16413.1"/>
    </source>
</evidence>
<feature type="transmembrane region" description="Helical" evidence="1">
    <location>
        <begin position="15"/>
        <end position="35"/>
    </location>
</feature>
<keyword evidence="1" id="KW-1133">Transmembrane helix</keyword>
<accession>A0A485M296</accession>
<gene>
    <name evidence="2" type="ORF">SCFA_540032</name>
</gene>
<dbReference type="AlphaFoldDB" id="A0A485M296"/>
<keyword evidence="1" id="KW-0472">Membrane</keyword>
<proteinExistence type="predicted"/>